<gene>
    <name evidence="1" type="ORF">GGP61_003251</name>
</gene>
<proteinExistence type="predicted"/>
<organism evidence="1 2">
    <name type="scientific">Salinibacter ruber</name>
    <dbReference type="NCBI Taxonomy" id="146919"/>
    <lineage>
        <taxon>Bacteria</taxon>
        <taxon>Pseudomonadati</taxon>
        <taxon>Rhodothermota</taxon>
        <taxon>Rhodothermia</taxon>
        <taxon>Rhodothermales</taxon>
        <taxon>Salinibacteraceae</taxon>
        <taxon>Salinibacter</taxon>
    </lineage>
</organism>
<reference evidence="1" key="1">
    <citation type="submission" date="2022-08" db="EMBL/GenBank/DDBJ databases">
        <title>Genomic Encyclopedia of Type Strains, Phase V (KMG-V): Genome sequencing to study the core and pangenomes of soil and plant-associated prokaryotes.</title>
        <authorList>
            <person name="Whitman W."/>
        </authorList>
    </citation>
    <scope>NUCLEOTIDE SEQUENCE</scope>
    <source>
        <strain evidence="1">SP3049</strain>
    </source>
</reference>
<dbReference type="Proteomes" id="UP001155057">
    <property type="component" value="Unassembled WGS sequence"/>
</dbReference>
<name>A0A9X2QFN8_9BACT</name>
<evidence type="ECO:0000313" key="2">
    <source>
        <dbReference type="Proteomes" id="UP001155057"/>
    </source>
</evidence>
<dbReference type="EMBL" id="JANUAE010000015">
    <property type="protein sequence ID" value="MCS3711618.1"/>
    <property type="molecule type" value="Genomic_DNA"/>
</dbReference>
<comment type="caution">
    <text evidence="1">The sequence shown here is derived from an EMBL/GenBank/DDBJ whole genome shotgun (WGS) entry which is preliminary data.</text>
</comment>
<accession>A0A9X2QFN8</accession>
<sequence>MDPIPKKESHPVIEFTDAEVVSQDSGRVYRTVLSYELESGETMSHNVDVQIEEGSDKPPFDRQIKALNVGIDTFHKKIRKRQREESKEDPIRNV</sequence>
<protein>
    <submittedName>
        <fullName evidence="1">Uncharacterized protein</fullName>
    </submittedName>
</protein>
<evidence type="ECO:0000313" key="1">
    <source>
        <dbReference type="EMBL" id="MCS3711618.1"/>
    </source>
</evidence>
<dbReference type="RefSeq" id="WP_259124472.1">
    <property type="nucleotide sequence ID" value="NZ_JANUAE010000015.1"/>
</dbReference>
<dbReference type="AlphaFoldDB" id="A0A9X2QFN8"/>